<dbReference type="EC" id="4.1.2.13" evidence="3"/>
<sequence>MQASVLKVWEGKDENVAKAQAELITRAKANGLAAVGKYQGGLDSAAGGQSLFVAQHAY</sequence>
<dbReference type="Gene3D" id="3.20.20.70">
    <property type="entry name" value="Aldolase class I"/>
    <property type="match status" value="1"/>
</dbReference>
<dbReference type="GO" id="GO:0004332">
    <property type="term" value="F:fructose-bisphosphate aldolase activity"/>
    <property type="evidence" value="ECO:0007669"/>
    <property type="project" value="UniProtKB-EC"/>
</dbReference>
<proteinExistence type="inferred from homology"/>
<keyword evidence="5" id="KW-0456">Lyase</keyword>
<reference evidence="6" key="1">
    <citation type="submission" date="2022-08" db="UniProtKB">
        <authorList>
            <consortium name="EnsemblMetazoa"/>
        </authorList>
    </citation>
    <scope>IDENTIFICATION</scope>
    <source>
        <strain evidence="6">05x7-T-G4-1.051#20</strain>
    </source>
</reference>
<name>A0A8W8MJM6_MAGGI</name>
<keyword evidence="7" id="KW-1185">Reference proteome</keyword>
<evidence type="ECO:0000313" key="6">
    <source>
        <dbReference type="EnsemblMetazoa" id="G34649.15:cds"/>
    </source>
</evidence>
<evidence type="ECO:0000256" key="2">
    <source>
        <dbReference type="ARBA" id="ARBA00010387"/>
    </source>
</evidence>
<evidence type="ECO:0000256" key="3">
    <source>
        <dbReference type="ARBA" id="ARBA00013068"/>
    </source>
</evidence>
<dbReference type="InterPro" id="IPR013785">
    <property type="entry name" value="Aldolase_TIM"/>
</dbReference>
<dbReference type="Proteomes" id="UP000005408">
    <property type="component" value="Unassembled WGS sequence"/>
</dbReference>
<evidence type="ECO:0000256" key="5">
    <source>
        <dbReference type="ARBA" id="ARBA00023239"/>
    </source>
</evidence>
<comment type="similarity">
    <text evidence="2">Belongs to the class I fructose-bisphosphate aldolase family.</text>
</comment>
<dbReference type="EnsemblMetazoa" id="G34649.15">
    <property type="protein sequence ID" value="G34649.15:cds"/>
    <property type="gene ID" value="G34649"/>
</dbReference>
<dbReference type="AlphaFoldDB" id="A0A8W8MJM6"/>
<dbReference type="InterPro" id="IPR000741">
    <property type="entry name" value="FBA_I"/>
</dbReference>
<dbReference type="SUPFAM" id="SSF51569">
    <property type="entry name" value="Aldolase"/>
    <property type="match status" value="1"/>
</dbReference>
<evidence type="ECO:0000256" key="4">
    <source>
        <dbReference type="ARBA" id="ARBA00023152"/>
    </source>
</evidence>
<evidence type="ECO:0000313" key="7">
    <source>
        <dbReference type="Proteomes" id="UP000005408"/>
    </source>
</evidence>
<dbReference type="PANTHER" id="PTHR11627">
    <property type="entry name" value="FRUCTOSE-BISPHOSPHATE ALDOLASE"/>
    <property type="match status" value="1"/>
</dbReference>
<accession>A0A8W8MJM6</accession>
<comment type="pathway">
    <text evidence="1">Carbohydrate degradation; glycolysis; D-glyceraldehyde 3-phosphate and glycerone phosphate from D-glucose: step 4/4.</text>
</comment>
<dbReference type="Pfam" id="PF00274">
    <property type="entry name" value="Glycolytic"/>
    <property type="match status" value="1"/>
</dbReference>
<evidence type="ECO:0000256" key="1">
    <source>
        <dbReference type="ARBA" id="ARBA00004714"/>
    </source>
</evidence>
<protein>
    <recommendedName>
        <fullName evidence="3">fructose-bisphosphate aldolase</fullName>
        <ecNumber evidence="3">4.1.2.13</ecNumber>
    </recommendedName>
</protein>
<organism evidence="6 7">
    <name type="scientific">Magallana gigas</name>
    <name type="common">Pacific oyster</name>
    <name type="synonym">Crassostrea gigas</name>
    <dbReference type="NCBI Taxonomy" id="29159"/>
    <lineage>
        <taxon>Eukaryota</taxon>
        <taxon>Metazoa</taxon>
        <taxon>Spiralia</taxon>
        <taxon>Lophotrochozoa</taxon>
        <taxon>Mollusca</taxon>
        <taxon>Bivalvia</taxon>
        <taxon>Autobranchia</taxon>
        <taxon>Pteriomorphia</taxon>
        <taxon>Ostreida</taxon>
        <taxon>Ostreoidea</taxon>
        <taxon>Ostreidae</taxon>
        <taxon>Magallana</taxon>
    </lineage>
</organism>
<keyword evidence="4" id="KW-0324">Glycolysis</keyword>
<dbReference type="GO" id="GO:0006096">
    <property type="term" value="P:glycolytic process"/>
    <property type="evidence" value="ECO:0007669"/>
    <property type="project" value="UniProtKB-KW"/>
</dbReference>